<evidence type="ECO:0000313" key="1">
    <source>
        <dbReference type="EMBL" id="CAK8985192.1"/>
    </source>
</evidence>
<dbReference type="PANTHER" id="PTHR43591:SF24">
    <property type="entry name" value="2-METHOXY-6-POLYPRENYL-1,4-BENZOQUINOL METHYLASE, MITOCHONDRIAL"/>
    <property type="match status" value="1"/>
</dbReference>
<dbReference type="Gene3D" id="3.40.50.150">
    <property type="entry name" value="Vaccinia Virus protein VP39"/>
    <property type="match status" value="1"/>
</dbReference>
<name>A0ABP0H529_9DINO</name>
<dbReference type="InterPro" id="IPR029063">
    <property type="entry name" value="SAM-dependent_MTases_sf"/>
</dbReference>
<accession>A0ABP0H529</accession>
<dbReference type="InterPro" id="IPR041698">
    <property type="entry name" value="Methyltransf_25"/>
</dbReference>
<sequence>MGGRLEPLRRVAQVAEALLCRAHGGWTTVVDLGCGTGLFAQFLANVPGLRVVGVDLSEGHLQVARRHMEVIKASYLDWEPDDWTPDVAVHNNSIEDYEDSVKLYFFKHVFRWLAPGGYLLFQAYSPRDEPMGPCISECSPDFASKHTIFLCDTERYAELARDAGFEMISSELIHSKGRYPPSEKTYQREFIFIVFWKPLT</sequence>
<dbReference type="PANTHER" id="PTHR43591">
    <property type="entry name" value="METHYLTRANSFERASE"/>
    <property type="match status" value="1"/>
</dbReference>
<dbReference type="Proteomes" id="UP001642484">
    <property type="component" value="Unassembled WGS sequence"/>
</dbReference>
<evidence type="ECO:0000313" key="2">
    <source>
        <dbReference type="Proteomes" id="UP001642484"/>
    </source>
</evidence>
<dbReference type="CDD" id="cd02440">
    <property type="entry name" value="AdoMet_MTases"/>
    <property type="match status" value="1"/>
</dbReference>
<comment type="caution">
    <text evidence="1">The sequence shown here is derived from an EMBL/GenBank/DDBJ whole genome shotgun (WGS) entry which is preliminary data.</text>
</comment>
<organism evidence="1 2">
    <name type="scientific">Durusdinium trenchii</name>
    <dbReference type="NCBI Taxonomy" id="1381693"/>
    <lineage>
        <taxon>Eukaryota</taxon>
        <taxon>Sar</taxon>
        <taxon>Alveolata</taxon>
        <taxon>Dinophyceae</taxon>
        <taxon>Suessiales</taxon>
        <taxon>Symbiodiniaceae</taxon>
        <taxon>Durusdinium</taxon>
    </lineage>
</organism>
<protein>
    <submittedName>
        <fullName evidence="1">Uncharacterized protein</fullName>
    </submittedName>
</protein>
<dbReference type="EMBL" id="CAXAMN010000001">
    <property type="protein sequence ID" value="CAK8985192.1"/>
    <property type="molecule type" value="Genomic_DNA"/>
</dbReference>
<proteinExistence type="predicted"/>
<reference evidence="1 2" key="1">
    <citation type="submission" date="2024-02" db="EMBL/GenBank/DDBJ databases">
        <authorList>
            <person name="Chen Y."/>
            <person name="Shah S."/>
            <person name="Dougan E. K."/>
            <person name="Thang M."/>
            <person name="Chan C."/>
        </authorList>
    </citation>
    <scope>NUCLEOTIDE SEQUENCE [LARGE SCALE GENOMIC DNA]</scope>
</reference>
<dbReference type="Pfam" id="PF13649">
    <property type="entry name" value="Methyltransf_25"/>
    <property type="match status" value="1"/>
</dbReference>
<gene>
    <name evidence="1" type="ORF">CCMP2556_LOCUS11</name>
</gene>
<dbReference type="SUPFAM" id="SSF53335">
    <property type="entry name" value="S-adenosyl-L-methionine-dependent methyltransferases"/>
    <property type="match status" value="1"/>
</dbReference>
<keyword evidence="2" id="KW-1185">Reference proteome</keyword>